<dbReference type="GO" id="GO:0006388">
    <property type="term" value="P:tRNA splicing, via endonucleolytic cleavage and ligation"/>
    <property type="evidence" value="ECO:0007669"/>
    <property type="project" value="UniProtKB-UniRule"/>
</dbReference>
<comment type="similarity">
    <text evidence="1 5">Belongs to the KptA/TPT1 family.</text>
</comment>
<dbReference type="PANTHER" id="PTHR12684">
    <property type="entry name" value="PUTATIVE PHOSPHOTRANSFERASE"/>
    <property type="match status" value="1"/>
</dbReference>
<dbReference type="PANTHER" id="PTHR12684:SF2">
    <property type="entry name" value="TRNA 2'-PHOSPHOTRANSFERASE 1"/>
    <property type="match status" value="1"/>
</dbReference>
<sequence>MLSHAAEVSLSKYMTLLLRHQPERQGLVLDPEDGSCTLEELLNVITAASKWSKVTEADLRQVTANSDKQRFEIEGGRIKARYGHSHTKVAYTPGTPPPVLMHGTHQGVLPVIMDEGLRPMGRRYVHLSEGVHFAGLAGSRRGKLVLLSVDTVEAARLGVSFYYAGNEVWLADTVPPGCLAVYEPQAREHIK</sequence>
<reference evidence="6" key="1">
    <citation type="journal article" date="2014" name="Int. J. Syst. Evol. Microbiol.">
        <title>Complete genome sequence of Corynebacterium casei LMG S-19264T (=DSM 44701T), isolated from a smear-ripened cheese.</title>
        <authorList>
            <consortium name="US DOE Joint Genome Institute (JGI-PGF)"/>
            <person name="Walter F."/>
            <person name="Albersmeier A."/>
            <person name="Kalinowski J."/>
            <person name="Ruckert C."/>
        </authorList>
    </citation>
    <scope>NUCLEOTIDE SEQUENCE</scope>
    <source>
        <strain evidence="6">CGMCC 1.16134</strain>
    </source>
</reference>
<dbReference type="Gene3D" id="1.10.10.970">
    <property type="entry name" value="RNA 2'-phosphotransferase, Tpt1/KptA family, N-terminal domain"/>
    <property type="match status" value="1"/>
</dbReference>
<comment type="function">
    <text evidence="4 5">Removes the 2'-phosphate from RNA via an intermediate in which the phosphate is ADP-ribosylated by NAD followed by a presumed transesterification to release the RNA and generate ADP-ribose 1''-2''-cyclic phosphate (APPR&gt;P). May function as an ADP-ribosylase.</text>
</comment>
<comment type="caution">
    <text evidence="6">The sequence shown here is derived from an EMBL/GenBank/DDBJ whole genome shotgun (WGS) entry which is preliminary data.</text>
</comment>
<dbReference type="AlphaFoldDB" id="A0A917FGS2"/>
<evidence type="ECO:0000256" key="1">
    <source>
        <dbReference type="ARBA" id="ARBA00009836"/>
    </source>
</evidence>
<dbReference type="InterPro" id="IPR002745">
    <property type="entry name" value="Ptrans_KptA/Tpt1"/>
</dbReference>
<evidence type="ECO:0000313" key="7">
    <source>
        <dbReference type="Proteomes" id="UP000637643"/>
    </source>
</evidence>
<protein>
    <recommendedName>
        <fullName evidence="5">Probable RNA 2'-phosphotransferase</fullName>
        <ecNumber evidence="5">2.7.1.-</ecNumber>
    </recommendedName>
</protein>
<gene>
    <name evidence="5 6" type="primary">kptA</name>
    <name evidence="6" type="ORF">GCM10010912_31190</name>
</gene>
<dbReference type="GO" id="GO:0003950">
    <property type="term" value="F:NAD+ poly-ADP-ribosyltransferase activity"/>
    <property type="evidence" value="ECO:0007669"/>
    <property type="project" value="InterPro"/>
</dbReference>
<evidence type="ECO:0000256" key="3">
    <source>
        <dbReference type="ARBA" id="ARBA00023027"/>
    </source>
</evidence>
<evidence type="ECO:0000256" key="4">
    <source>
        <dbReference type="ARBA" id="ARBA00025212"/>
    </source>
</evidence>
<dbReference type="SUPFAM" id="SSF56399">
    <property type="entry name" value="ADP-ribosylation"/>
    <property type="match status" value="1"/>
</dbReference>
<keyword evidence="2 5" id="KW-0808">Transferase</keyword>
<dbReference type="EC" id="2.7.1.-" evidence="5"/>
<dbReference type="EMBL" id="BMKR01000011">
    <property type="protein sequence ID" value="GGF83788.1"/>
    <property type="molecule type" value="Genomic_DNA"/>
</dbReference>
<proteinExistence type="inferred from homology"/>
<reference evidence="6" key="2">
    <citation type="submission" date="2020-09" db="EMBL/GenBank/DDBJ databases">
        <authorList>
            <person name="Sun Q."/>
            <person name="Zhou Y."/>
        </authorList>
    </citation>
    <scope>NUCLEOTIDE SEQUENCE</scope>
    <source>
        <strain evidence="6">CGMCC 1.16134</strain>
    </source>
</reference>
<accession>A0A917FGS2</accession>
<evidence type="ECO:0000313" key="6">
    <source>
        <dbReference type="EMBL" id="GGF83788.1"/>
    </source>
</evidence>
<organism evidence="6 7">
    <name type="scientific">Paenibacillus albidus</name>
    <dbReference type="NCBI Taxonomy" id="2041023"/>
    <lineage>
        <taxon>Bacteria</taxon>
        <taxon>Bacillati</taxon>
        <taxon>Bacillota</taxon>
        <taxon>Bacilli</taxon>
        <taxon>Bacillales</taxon>
        <taxon>Paenibacillaceae</taxon>
        <taxon>Paenibacillus</taxon>
    </lineage>
</organism>
<dbReference type="InterPro" id="IPR042081">
    <property type="entry name" value="RNA_2'-PTrans_C"/>
</dbReference>
<keyword evidence="7" id="KW-1185">Reference proteome</keyword>
<dbReference type="Pfam" id="PF01885">
    <property type="entry name" value="PTS_2-RNA"/>
    <property type="match status" value="1"/>
</dbReference>
<keyword evidence="3 5" id="KW-0520">NAD</keyword>
<dbReference type="InterPro" id="IPR042080">
    <property type="entry name" value="RNA_2'-PTrans_N"/>
</dbReference>
<dbReference type="HAMAP" id="MF_00299">
    <property type="entry name" value="KptA"/>
    <property type="match status" value="1"/>
</dbReference>
<dbReference type="Gene3D" id="3.20.170.30">
    <property type="match status" value="1"/>
</dbReference>
<dbReference type="GO" id="GO:0000215">
    <property type="term" value="F:tRNA 2'-phosphotransferase activity"/>
    <property type="evidence" value="ECO:0007669"/>
    <property type="project" value="TreeGrafter"/>
</dbReference>
<evidence type="ECO:0000256" key="5">
    <source>
        <dbReference type="HAMAP-Rule" id="MF_00299"/>
    </source>
</evidence>
<dbReference type="Proteomes" id="UP000637643">
    <property type="component" value="Unassembled WGS sequence"/>
</dbReference>
<evidence type="ECO:0000256" key="2">
    <source>
        <dbReference type="ARBA" id="ARBA00022679"/>
    </source>
</evidence>
<dbReference type="InterPro" id="IPR022928">
    <property type="entry name" value="RNA_2'-PTrans_KptA"/>
</dbReference>
<name>A0A917FGS2_9BACL</name>
<dbReference type="RefSeq" id="WP_189026311.1">
    <property type="nucleotide sequence ID" value="NZ_BMKR01000011.1"/>
</dbReference>